<feature type="transmembrane region" description="Helical" evidence="7">
    <location>
        <begin position="51"/>
        <end position="67"/>
    </location>
</feature>
<dbReference type="FunFam" id="1.20.1250.20:FF:000057">
    <property type="entry name" value="MFS general substrate transporter"/>
    <property type="match status" value="1"/>
</dbReference>
<dbReference type="Proteomes" id="UP000053820">
    <property type="component" value="Unassembled WGS sequence"/>
</dbReference>
<evidence type="ECO:0000259" key="8">
    <source>
        <dbReference type="PROSITE" id="PS50850"/>
    </source>
</evidence>
<dbReference type="InterPro" id="IPR020846">
    <property type="entry name" value="MFS_dom"/>
</dbReference>
<name>A0A0C9WD39_9AGAM</name>
<protein>
    <recommendedName>
        <fullName evidence="8">Major facilitator superfamily (MFS) profile domain-containing protein</fullName>
    </recommendedName>
</protein>
<dbReference type="GO" id="GO:0016020">
    <property type="term" value="C:membrane"/>
    <property type="evidence" value="ECO:0007669"/>
    <property type="project" value="UniProtKB-SubCell"/>
</dbReference>
<dbReference type="Pfam" id="PF07690">
    <property type="entry name" value="MFS_1"/>
    <property type="match status" value="1"/>
</dbReference>
<accession>A0A0C9WD39</accession>
<keyword evidence="10" id="KW-1185">Reference proteome</keyword>
<dbReference type="InterPro" id="IPR036259">
    <property type="entry name" value="MFS_trans_sf"/>
</dbReference>
<feature type="compositionally biased region" description="Low complexity" evidence="6">
    <location>
        <begin position="265"/>
        <end position="278"/>
    </location>
</feature>
<evidence type="ECO:0000256" key="7">
    <source>
        <dbReference type="SAM" id="Phobius"/>
    </source>
</evidence>
<sequence length="502" mass="56020">MTSSPTGFVEENEKEKEVIDGREWLSETSPSDRLKESDERKRLEKKLLRKLDLRMSIIVVIYILNYIDKTNVTAARLQGFEEDLHLEGQQYATLLSITYVGYIIMQVPSNMFMNWVARPSIFLPTCMAVWGLISILTGITQNYRGVLVARFFLGFVEAPFFPGALFLISRWYKRDEIGVRSAVVSCGSLFSTGFGALIASGILQGMQNKLGHAAWRWLFYIEGSVTIFVAICAVFILPDFPHNTRWLTPEERELAISRLAEDVNPPMTSSPDSTESSSQHLNNSKTESPFDGFKSAMSDWKVWWFAGAATAQIFSQSFYIYFPTLSATMGFGTTVSLLLCAPPWVWSVIAAFGASRHSDVTKRRFVYVAVSNTIGIAGFVIAICTMNVAARYISLFMMTQMYAALIVFYAWMSNAFAREPAKRAVALAFMNASSQLGNVAGSYVWPTTWGPTYRYSYAVCIGGAALSTGMFGVMFLHLRAVNRGIEKAEREGKGSVGLKYII</sequence>
<feature type="transmembrane region" description="Helical" evidence="7">
    <location>
        <begin position="389"/>
        <end position="412"/>
    </location>
</feature>
<dbReference type="InterPro" id="IPR011701">
    <property type="entry name" value="MFS"/>
</dbReference>
<evidence type="ECO:0000256" key="4">
    <source>
        <dbReference type="ARBA" id="ARBA00022989"/>
    </source>
</evidence>
<feature type="transmembrane region" description="Helical" evidence="7">
    <location>
        <begin position="365"/>
        <end position="383"/>
    </location>
</feature>
<dbReference type="EMBL" id="KN839854">
    <property type="protein sequence ID" value="KIJ62691.1"/>
    <property type="molecule type" value="Genomic_DNA"/>
</dbReference>
<keyword evidence="3 7" id="KW-0812">Transmembrane</keyword>
<feature type="transmembrane region" description="Helical" evidence="7">
    <location>
        <begin position="121"/>
        <end position="141"/>
    </location>
</feature>
<evidence type="ECO:0000256" key="3">
    <source>
        <dbReference type="ARBA" id="ARBA00022692"/>
    </source>
</evidence>
<evidence type="ECO:0000313" key="10">
    <source>
        <dbReference type="Proteomes" id="UP000053820"/>
    </source>
</evidence>
<keyword evidence="2" id="KW-0813">Transport</keyword>
<proteinExistence type="predicted"/>
<feature type="transmembrane region" description="Helical" evidence="7">
    <location>
        <begin position="455"/>
        <end position="478"/>
    </location>
</feature>
<feature type="transmembrane region" description="Helical" evidence="7">
    <location>
        <begin position="302"/>
        <end position="322"/>
    </location>
</feature>
<reference evidence="9 10" key="1">
    <citation type="submission" date="2014-04" db="EMBL/GenBank/DDBJ databases">
        <title>Evolutionary Origins and Diversification of the Mycorrhizal Mutualists.</title>
        <authorList>
            <consortium name="DOE Joint Genome Institute"/>
            <consortium name="Mycorrhizal Genomics Consortium"/>
            <person name="Kohler A."/>
            <person name="Kuo A."/>
            <person name="Nagy L.G."/>
            <person name="Floudas D."/>
            <person name="Copeland A."/>
            <person name="Barry K.W."/>
            <person name="Cichocki N."/>
            <person name="Veneault-Fourrey C."/>
            <person name="LaButti K."/>
            <person name="Lindquist E.A."/>
            <person name="Lipzen A."/>
            <person name="Lundell T."/>
            <person name="Morin E."/>
            <person name="Murat C."/>
            <person name="Riley R."/>
            <person name="Ohm R."/>
            <person name="Sun H."/>
            <person name="Tunlid A."/>
            <person name="Henrissat B."/>
            <person name="Grigoriev I.V."/>
            <person name="Hibbett D.S."/>
            <person name="Martin F."/>
        </authorList>
    </citation>
    <scope>NUCLEOTIDE SEQUENCE [LARGE SCALE GENOMIC DNA]</scope>
    <source>
        <strain evidence="9 10">MD-312</strain>
    </source>
</reference>
<dbReference type="OrthoDB" id="2985014at2759"/>
<feature type="transmembrane region" description="Helical" evidence="7">
    <location>
        <begin position="147"/>
        <end position="169"/>
    </location>
</feature>
<dbReference type="PANTHER" id="PTHR43791:SF6">
    <property type="entry name" value="TRANSPORTER, PUTATIVE (AFU_ORTHOLOGUE AFUA_1G16690)-RELATED"/>
    <property type="match status" value="1"/>
</dbReference>
<feature type="transmembrane region" description="Helical" evidence="7">
    <location>
        <begin position="91"/>
        <end position="109"/>
    </location>
</feature>
<feature type="transmembrane region" description="Helical" evidence="7">
    <location>
        <begin position="181"/>
        <end position="205"/>
    </location>
</feature>
<feature type="compositionally biased region" description="Basic and acidic residues" evidence="6">
    <location>
        <begin position="11"/>
        <end position="22"/>
    </location>
</feature>
<gene>
    <name evidence="9" type="ORF">HYDPIDRAFT_41826</name>
</gene>
<dbReference type="GO" id="GO:0022857">
    <property type="term" value="F:transmembrane transporter activity"/>
    <property type="evidence" value="ECO:0007669"/>
    <property type="project" value="InterPro"/>
</dbReference>
<evidence type="ECO:0000313" key="9">
    <source>
        <dbReference type="EMBL" id="KIJ62691.1"/>
    </source>
</evidence>
<dbReference type="PROSITE" id="PS50850">
    <property type="entry name" value="MFS"/>
    <property type="match status" value="1"/>
</dbReference>
<dbReference type="Gene3D" id="1.20.1250.20">
    <property type="entry name" value="MFS general substrate transporter like domains"/>
    <property type="match status" value="1"/>
</dbReference>
<feature type="transmembrane region" description="Helical" evidence="7">
    <location>
        <begin position="424"/>
        <end position="443"/>
    </location>
</feature>
<feature type="domain" description="Major facilitator superfamily (MFS) profile" evidence="8">
    <location>
        <begin position="54"/>
        <end position="481"/>
    </location>
</feature>
<evidence type="ECO:0000256" key="6">
    <source>
        <dbReference type="SAM" id="MobiDB-lite"/>
    </source>
</evidence>
<feature type="region of interest" description="Disordered" evidence="6">
    <location>
        <begin position="1"/>
        <end position="22"/>
    </location>
</feature>
<organism evidence="9 10">
    <name type="scientific">Hydnomerulius pinastri MD-312</name>
    <dbReference type="NCBI Taxonomy" id="994086"/>
    <lineage>
        <taxon>Eukaryota</taxon>
        <taxon>Fungi</taxon>
        <taxon>Dikarya</taxon>
        <taxon>Basidiomycota</taxon>
        <taxon>Agaricomycotina</taxon>
        <taxon>Agaricomycetes</taxon>
        <taxon>Agaricomycetidae</taxon>
        <taxon>Boletales</taxon>
        <taxon>Boletales incertae sedis</taxon>
        <taxon>Leucogyrophana</taxon>
    </lineage>
</organism>
<dbReference type="SUPFAM" id="SSF103473">
    <property type="entry name" value="MFS general substrate transporter"/>
    <property type="match status" value="1"/>
</dbReference>
<feature type="transmembrane region" description="Helical" evidence="7">
    <location>
        <begin position="217"/>
        <end position="237"/>
    </location>
</feature>
<feature type="region of interest" description="Disordered" evidence="6">
    <location>
        <begin position="265"/>
        <end position="286"/>
    </location>
</feature>
<dbReference type="AlphaFoldDB" id="A0A0C9WD39"/>
<evidence type="ECO:0000256" key="2">
    <source>
        <dbReference type="ARBA" id="ARBA00022448"/>
    </source>
</evidence>
<dbReference type="PANTHER" id="PTHR43791">
    <property type="entry name" value="PERMEASE-RELATED"/>
    <property type="match status" value="1"/>
</dbReference>
<evidence type="ECO:0000256" key="5">
    <source>
        <dbReference type="ARBA" id="ARBA00023136"/>
    </source>
</evidence>
<feature type="transmembrane region" description="Helical" evidence="7">
    <location>
        <begin position="334"/>
        <end position="353"/>
    </location>
</feature>
<keyword evidence="5 7" id="KW-0472">Membrane</keyword>
<comment type="subcellular location">
    <subcellularLocation>
        <location evidence="1">Membrane</location>
        <topology evidence="1">Multi-pass membrane protein</topology>
    </subcellularLocation>
</comment>
<evidence type="ECO:0000256" key="1">
    <source>
        <dbReference type="ARBA" id="ARBA00004141"/>
    </source>
</evidence>
<dbReference type="HOGENOM" id="CLU_001265_0_6_1"/>
<keyword evidence="4 7" id="KW-1133">Transmembrane helix</keyword>